<proteinExistence type="predicted"/>
<name>A0A8K0X236_9PEZI</name>
<feature type="region of interest" description="Disordered" evidence="1">
    <location>
        <begin position="600"/>
        <end position="619"/>
    </location>
</feature>
<dbReference type="OrthoDB" id="5408998at2759"/>
<dbReference type="Proteomes" id="UP000813385">
    <property type="component" value="Unassembled WGS sequence"/>
</dbReference>
<feature type="compositionally biased region" description="Low complexity" evidence="1">
    <location>
        <begin position="425"/>
        <end position="444"/>
    </location>
</feature>
<dbReference type="AlphaFoldDB" id="A0A8K0X236"/>
<feature type="region of interest" description="Disordered" evidence="1">
    <location>
        <begin position="360"/>
        <end position="448"/>
    </location>
</feature>
<evidence type="ECO:0000313" key="3">
    <source>
        <dbReference type="Proteomes" id="UP000813385"/>
    </source>
</evidence>
<feature type="region of interest" description="Disordered" evidence="1">
    <location>
        <begin position="546"/>
        <end position="586"/>
    </location>
</feature>
<protein>
    <submittedName>
        <fullName evidence="2">Uncharacterized protein</fullName>
    </submittedName>
</protein>
<feature type="region of interest" description="Disordered" evidence="1">
    <location>
        <begin position="247"/>
        <end position="286"/>
    </location>
</feature>
<evidence type="ECO:0000313" key="2">
    <source>
        <dbReference type="EMBL" id="KAH7358040.1"/>
    </source>
</evidence>
<comment type="caution">
    <text evidence="2">The sequence shown here is derived from an EMBL/GenBank/DDBJ whole genome shotgun (WGS) entry which is preliminary data.</text>
</comment>
<accession>A0A8K0X236</accession>
<keyword evidence="3" id="KW-1185">Reference proteome</keyword>
<dbReference type="EMBL" id="JAGPXD010000004">
    <property type="protein sequence ID" value="KAH7358040.1"/>
    <property type="molecule type" value="Genomic_DNA"/>
</dbReference>
<feature type="compositionally biased region" description="Polar residues" evidence="1">
    <location>
        <begin position="406"/>
        <end position="416"/>
    </location>
</feature>
<evidence type="ECO:0000256" key="1">
    <source>
        <dbReference type="SAM" id="MobiDB-lite"/>
    </source>
</evidence>
<organism evidence="2 3">
    <name type="scientific">Plectosphaerella cucumerina</name>
    <dbReference type="NCBI Taxonomy" id="40658"/>
    <lineage>
        <taxon>Eukaryota</taxon>
        <taxon>Fungi</taxon>
        <taxon>Dikarya</taxon>
        <taxon>Ascomycota</taxon>
        <taxon>Pezizomycotina</taxon>
        <taxon>Sordariomycetes</taxon>
        <taxon>Hypocreomycetidae</taxon>
        <taxon>Glomerellales</taxon>
        <taxon>Plectosphaerellaceae</taxon>
        <taxon>Plectosphaerella</taxon>
    </lineage>
</organism>
<feature type="compositionally biased region" description="Polar residues" evidence="1">
    <location>
        <begin position="18"/>
        <end position="29"/>
    </location>
</feature>
<sequence length="619" mass="67904">MNVPESNEQPPPPYSETDIYSNAGSGSRSSEGRTPATSQANPSVAGESTASRSRPPTSIGSSQSDVVYTPPLTPRTVNTHDGFLPPSSSAAAAEAYFESRPASSNDSPGLILHHTVTISPASRPDDFPFPQGWARWDVTRTDWQTFLNFLLPAHIAASNEEVLDRKLRAEEESLSPGTTAGPPSFSGRSHVSAQLEHLRISHGETATHSAEARREAGLVVSEWNHGFFLPRRLTVDLSFEAPIQAQENQRPAMPGAWNSGSDHNTPQHRHQGPYQPPPHPPPPLVGPPQMPPWVGPGYHQQPRSGFSFAGIRMNDDGLYIGNSLSADRNGFRLGGLVADTNGLRYRDNVVVGPGMFSGGANPEYPGMQHQSIPHPPQPYTGPQPSLGSGGVLPAQNPYQGPPNLNRGVSGSLSYSHQGPPRHSRSASSVSSKSSSTSSTSSLGSLPDYDELDGAQIPLYRSTLQSWLVTPEKQVTKQDVQRLRAELREARRREAEYPPGNVDKQALKAEIKALKQEWRALRRTQRSAKFKQLDEMEKELARKMDRIFETARDVKDKGSKGGSEERKGEKPSDEGSGPSKEVLEREVDELMKRVERLRMEADETFARELEEEDRRQAMPR</sequence>
<reference evidence="2" key="1">
    <citation type="journal article" date="2021" name="Nat. Commun.">
        <title>Genetic determinants of endophytism in the Arabidopsis root mycobiome.</title>
        <authorList>
            <person name="Mesny F."/>
            <person name="Miyauchi S."/>
            <person name="Thiergart T."/>
            <person name="Pickel B."/>
            <person name="Atanasova L."/>
            <person name="Karlsson M."/>
            <person name="Huettel B."/>
            <person name="Barry K.W."/>
            <person name="Haridas S."/>
            <person name="Chen C."/>
            <person name="Bauer D."/>
            <person name="Andreopoulos W."/>
            <person name="Pangilinan J."/>
            <person name="LaButti K."/>
            <person name="Riley R."/>
            <person name="Lipzen A."/>
            <person name="Clum A."/>
            <person name="Drula E."/>
            <person name="Henrissat B."/>
            <person name="Kohler A."/>
            <person name="Grigoriev I.V."/>
            <person name="Martin F.M."/>
            <person name="Hacquard S."/>
        </authorList>
    </citation>
    <scope>NUCLEOTIDE SEQUENCE</scope>
    <source>
        <strain evidence="2">MPI-CAGE-AT-0016</strain>
    </source>
</reference>
<gene>
    <name evidence="2" type="ORF">B0T11DRAFT_340405</name>
</gene>
<feature type="compositionally biased region" description="Polar residues" evidence="1">
    <location>
        <begin position="35"/>
        <end position="66"/>
    </location>
</feature>
<feature type="compositionally biased region" description="Basic and acidic residues" evidence="1">
    <location>
        <begin position="546"/>
        <end position="572"/>
    </location>
</feature>
<feature type="compositionally biased region" description="Pro residues" evidence="1">
    <location>
        <begin position="274"/>
        <end position="286"/>
    </location>
</feature>
<feature type="region of interest" description="Disordered" evidence="1">
    <location>
        <begin position="1"/>
        <end position="86"/>
    </location>
</feature>